<evidence type="ECO:0008006" key="3">
    <source>
        <dbReference type="Google" id="ProtNLM"/>
    </source>
</evidence>
<reference evidence="2" key="1">
    <citation type="submission" date="2016-11" db="EMBL/GenBank/DDBJ databases">
        <authorList>
            <person name="Varghese N."/>
            <person name="Submissions S."/>
        </authorList>
    </citation>
    <scope>NUCLEOTIDE SEQUENCE [LARGE SCALE GENOMIC DNA]</scope>
    <source>
        <strain evidence="2">DSM 22623</strain>
    </source>
</reference>
<dbReference type="Proteomes" id="UP000184432">
    <property type="component" value="Unassembled WGS sequence"/>
</dbReference>
<dbReference type="AlphaFoldDB" id="A0A1M6HLZ8"/>
<gene>
    <name evidence="1" type="ORF">SAMN04488508_106354</name>
</gene>
<sequence>MKINMLTLCLALGCIALSCKNDDDATIQFESTATISGLDLTLCACCGGWIINIDEEESARRFSELPQNTIIDLENSTFPITVQLNWEASDEYCGNGIIIESIKLVE</sequence>
<dbReference type="OrthoDB" id="1449293at2"/>
<evidence type="ECO:0000313" key="2">
    <source>
        <dbReference type="Proteomes" id="UP000184432"/>
    </source>
</evidence>
<evidence type="ECO:0000313" key="1">
    <source>
        <dbReference type="EMBL" id="SHJ23226.1"/>
    </source>
</evidence>
<dbReference type="PROSITE" id="PS51257">
    <property type="entry name" value="PROKAR_LIPOPROTEIN"/>
    <property type="match status" value="1"/>
</dbReference>
<dbReference type="STRING" id="570521.SAMN04488508_106354"/>
<name>A0A1M6HLZ8_9FLAO</name>
<protein>
    <recommendedName>
        <fullName evidence="3">Lipoprotein</fullName>
    </recommendedName>
</protein>
<dbReference type="RefSeq" id="WP_073317463.1">
    <property type="nucleotide sequence ID" value="NZ_FQYP01000006.1"/>
</dbReference>
<dbReference type="EMBL" id="FQYP01000006">
    <property type="protein sequence ID" value="SHJ23226.1"/>
    <property type="molecule type" value="Genomic_DNA"/>
</dbReference>
<proteinExistence type="predicted"/>
<accession>A0A1M6HLZ8</accession>
<organism evidence="1 2">
    <name type="scientific">Aquimarina spongiae</name>
    <dbReference type="NCBI Taxonomy" id="570521"/>
    <lineage>
        <taxon>Bacteria</taxon>
        <taxon>Pseudomonadati</taxon>
        <taxon>Bacteroidota</taxon>
        <taxon>Flavobacteriia</taxon>
        <taxon>Flavobacteriales</taxon>
        <taxon>Flavobacteriaceae</taxon>
        <taxon>Aquimarina</taxon>
    </lineage>
</organism>
<keyword evidence="2" id="KW-1185">Reference proteome</keyword>